<evidence type="ECO:0000313" key="3">
    <source>
        <dbReference type="Proteomes" id="UP001166784"/>
    </source>
</evidence>
<name>A0ABS9SVW2_9ACTN</name>
<feature type="compositionally biased region" description="Low complexity" evidence="1">
    <location>
        <begin position="36"/>
        <end position="50"/>
    </location>
</feature>
<reference evidence="2" key="1">
    <citation type="submission" date="2022-03" db="EMBL/GenBank/DDBJ databases">
        <authorList>
            <person name="Santos J.D.N."/>
            <person name="Kallscheuer N."/>
            <person name="Jogler C."/>
            <person name="Lage O.M."/>
        </authorList>
    </citation>
    <scope>NUCLEOTIDE SEQUENCE</scope>
    <source>
        <strain evidence="2">M600PL45_2</strain>
    </source>
</reference>
<reference evidence="2" key="2">
    <citation type="journal article" date="2023" name="Int. J. Syst. Evol. Microbiol.">
        <title>Streptomyces marispadix sp. nov., isolated from marine beach sediment of the Northern Coast of Portugal.</title>
        <authorList>
            <person name="dos Santos J.D.N."/>
            <person name="Vitorino I.R."/>
            <person name="Kallscheuer N."/>
            <person name="Srivastava A."/>
            <person name="Krautwurst S."/>
            <person name="Marz M."/>
            <person name="Jogler C."/>
            <person name="Lobo Da Cunha A."/>
            <person name="Catita J."/>
            <person name="Goncalves H."/>
            <person name="Gonzalez I."/>
            <person name="Reyes F."/>
            <person name="Lage O.M."/>
        </authorList>
    </citation>
    <scope>NUCLEOTIDE SEQUENCE</scope>
    <source>
        <strain evidence="2">M600PL45_2</strain>
    </source>
</reference>
<proteinExistence type="predicted"/>
<protein>
    <submittedName>
        <fullName evidence="2">Uncharacterized protein</fullName>
    </submittedName>
</protein>
<sequence>MALLVIGTGVGTGLLLQGGENEVPVSKNRLPATAVPRAPSPSAEPSTPKPSKTKTPKPTPTTTPPPSTPSAKPTRKQPPGRPLPGVPEAERALELADKLTKQWGHPGNPHWERR</sequence>
<evidence type="ECO:0000313" key="2">
    <source>
        <dbReference type="EMBL" id="MCH6160412.1"/>
    </source>
</evidence>
<evidence type="ECO:0000256" key="1">
    <source>
        <dbReference type="SAM" id="MobiDB-lite"/>
    </source>
</evidence>
<feature type="compositionally biased region" description="Basic and acidic residues" evidence="1">
    <location>
        <begin position="88"/>
        <end position="100"/>
    </location>
</feature>
<keyword evidence="3" id="KW-1185">Reference proteome</keyword>
<organism evidence="2 3">
    <name type="scientific">Streptomyces marispadix</name>
    <dbReference type="NCBI Taxonomy" id="2922868"/>
    <lineage>
        <taxon>Bacteria</taxon>
        <taxon>Bacillati</taxon>
        <taxon>Actinomycetota</taxon>
        <taxon>Actinomycetes</taxon>
        <taxon>Kitasatosporales</taxon>
        <taxon>Streptomycetaceae</taxon>
        <taxon>Streptomyces</taxon>
    </lineage>
</organism>
<dbReference type="Proteomes" id="UP001166784">
    <property type="component" value="Unassembled WGS sequence"/>
</dbReference>
<dbReference type="EMBL" id="JAKWJU010000002">
    <property type="protein sequence ID" value="MCH6160412.1"/>
    <property type="molecule type" value="Genomic_DNA"/>
</dbReference>
<feature type="compositionally biased region" description="Pro residues" evidence="1">
    <location>
        <begin position="57"/>
        <end position="68"/>
    </location>
</feature>
<feature type="compositionally biased region" description="Low complexity" evidence="1">
    <location>
        <begin position="1"/>
        <end position="19"/>
    </location>
</feature>
<comment type="caution">
    <text evidence="2">The sequence shown here is derived from an EMBL/GenBank/DDBJ whole genome shotgun (WGS) entry which is preliminary data.</text>
</comment>
<gene>
    <name evidence="2" type="ORF">MMA15_08290</name>
</gene>
<dbReference type="RefSeq" id="WP_241058490.1">
    <property type="nucleotide sequence ID" value="NZ_JAKWJU010000002.1"/>
</dbReference>
<accession>A0ABS9SVW2</accession>
<feature type="region of interest" description="Disordered" evidence="1">
    <location>
        <begin position="1"/>
        <end position="114"/>
    </location>
</feature>